<keyword evidence="3" id="KW-0732">Signal</keyword>
<evidence type="ECO:0000256" key="2">
    <source>
        <dbReference type="SAM" id="Phobius"/>
    </source>
</evidence>
<feature type="signal peptide" evidence="3">
    <location>
        <begin position="1"/>
        <end position="39"/>
    </location>
</feature>
<gene>
    <name evidence="5" type="ordered locus">Hoch_0737</name>
</gene>
<keyword evidence="2" id="KW-0472">Membrane</keyword>
<protein>
    <submittedName>
        <fullName evidence="5">PEGA domain protein</fullName>
    </submittedName>
</protein>
<evidence type="ECO:0000313" key="5">
    <source>
        <dbReference type="EMBL" id="ACY13362.1"/>
    </source>
</evidence>
<dbReference type="STRING" id="502025.Hoch_0737"/>
<keyword evidence="6" id="KW-1185">Reference proteome</keyword>
<dbReference type="Proteomes" id="UP000001880">
    <property type="component" value="Chromosome"/>
</dbReference>
<accession>D0LMZ1</accession>
<dbReference type="EMBL" id="CP001804">
    <property type="protein sequence ID" value="ACY13362.1"/>
    <property type="molecule type" value="Genomic_DNA"/>
</dbReference>
<feature type="compositionally biased region" description="Low complexity" evidence="1">
    <location>
        <begin position="53"/>
        <end position="63"/>
    </location>
</feature>
<name>D0LMZ1_HALO1</name>
<keyword evidence="2" id="KW-1133">Transmembrane helix</keyword>
<evidence type="ECO:0000256" key="1">
    <source>
        <dbReference type="SAM" id="MobiDB-lite"/>
    </source>
</evidence>
<feature type="transmembrane region" description="Helical" evidence="2">
    <location>
        <begin position="327"/>
        <end position="344"/>
    </location>
</feature>
<reference evidence="5 6" key="1">
    <citation type="journal article" date="2010" name="Stand. Genomic Sci.">
        <title>Complete genome sequence of Haliangium ochraceum type strain (SMP-2).</title>
        <authorList>
            <consortium name="US DOE Joint Genome Institute (JGI-PGF)"/>
            <person name="Ivanova N."/>
            <person name="Daum C."/>
            <person name="Lang E."/>
            <person name="Abt B."/>
            <person name="Kopitz M."/>
            <person name="Saunders E."/>
            <person name="Lapidus A."/>
            <person name="Lucas S."/>
            <person name="Glavina Del Rio T."/>
            <person name="Nolan M."/>
            <person name="Tice H."/>
            <person name="Copeland A."/>
            <person name="Cheng J.F."/>
            <person name="Chen F."/>
            <person name="Bruce D."/>
            <person name="Goodwin L."/>
            <person name="Pitluck S."/>
            <person name="Mavromatis K."/>
            <person name="Pati A."/>
            <person name="Mikhailova N."/>
            <person name="Chen A."/>
            <person name="Palaniappan K."/>
            <person name="Land M."/>
            <person name="Hauser L."/>
            <person name="Chang Y.J."/>
            <person name="Jeffries C.D."/>
            <person name="Detter J.C."/>
            <person name="Brettin T."/>
            <person name="Rohde M."/>
            <person name="Goker M."/>
            <person name="Bristow J."/>
            <person name="Markowitz V."/>
            <person name="Eisen J.A."/>
            <person name="Hugenholtz P."/>
            <person name="Kyrpides N.C."/>
            <person name="Klenk H.P."/>
        </authorList>
    </citation>
    <scope>NUCLEOTIDE SEQUENCE [LARGE SCALE GENOMIC DNA]</scope>
    <source>
        <strain evidence="6">DSM 14365 / CIP 107738 / JCM 11303 / AJ 13395 / SMP-2</strain>
    </source>
</reference>
<feature type="region of interest" description="Disordered" evidence="1">
    <location>
        <begin position="50"/>
        <end position="70"/>
    </location>
</feature>
<dbReference type="KEGG" id="hoh:Hoch_0737"/>
<dbReference type="AlphaFoldDB" id="D0LMZ1"/>
<feature type="domain" description="PEGA" evidence="4">
    <location>
        <begin position="176"/>
        <end position="238"/>
    </location>
</feature>
<organism evidence="5 6">
    <name type="scientific">Haliangium ochraceum (strain DSM 14365 / JCM 11303 / SMP-2)</name>
    <dbReference type="NCBI Taxonomy" id="502025"/>
    <lineage>
        <taxon>Bacteria</taxon>
        <taxon>Pseudomonadati</taxon>
        <taxon>Myxococcota</taxon>
        <taxon>Polyangia</taxon>
        <taxon>Haliangiales</taxon>
        <taxon>Kofleriaceae</taxon>
        <taxon>Haliangium</taxon>
    </lineage>
</organism>
<dbReference type="OrthoDB" id="5521179at2"/>
<keyword evidence="2" id="KW-0812">Transmembrane</keyword>
<proteinExistence type="predicted"/>
<evidence type="ECO:0000259" key="4">
    <source>
        <dbReference type="Pfam" id="PF08308"/>
    </source>
</evidence>
<dbReference type="InterPro" id="IPR013229">
    <property type="entry name" value="PEGA"/>
</dbReference>
<dbReference type="HOGENOM" id="CLU_052613_0_0_7"/>
<dbReference type="Pfam" id="PF08308">
    <property type="entry name" value="PEGA"/>
    <property type="match status" value="1"/>
</dbReference>
<evidence type="ECO:0000256" key="3">
    <source>
        <dbReference type="SAM" id="SignalP"/>
    </source>
</evidence>
<dbReference type="eggNOG" id="COG0457">
    <property type="taxonomic scope" value="Bacteria"/>
</dbReference>
<evidence type="ECO:0000313" key="6">
    <source>
        <dbReference type="Proteomes" id="UP000001880"/>
    </source>
</evidence>
<sequence length="377" mass="40342">MGSNDSTMSERKRVRALRRACSVALSVWLALACGQRAEAQEVAPARIEPDDQTAAAAGSTGAADQMGSANAAAEKPWNQGVSLAKRREASALFDAGYELLTVPLFSQAAEKFEAALALYEHPAIYFNLALAQFNLVQPVQSYENFGKAMAYGEGPIGTLAYGRAREYRRRLSQQLGHLEIRCDTPGARVTLDGRPLFVGPGRYEGKVTPGEHQLLASKSGFVAATERVVLSGGERARVPLILALPEVTTTVRRWPAWRPWAVTAVGAAIVAVGGVIDWQAENAFADLNAAVTARCGSPSGCTSAEFPAGLRGDREAAETLDARAHRVYLVGVPVLVAGAVLLYLNREQTVRRRADAAVNLRPGLSPEMAGVAVDWRF</sequence>
<feature type="chain" id="PRO_5003010428" evidence="3">
    <location>
        <begin position="40"/>
        <end position="377"/>
    </location>
</feature>